<organism evidence="2 3">
    <name type="scientific">Chitinophaga oryzae</name>
    <dbReference type="NCBI Taxonomy" id="2725414"/>
    <lineage>
        <taxon>Bacteria</taxon>
        <taxon>Pseudomonadati</taxon>
        <taxon>Bacteroidota</taxon>
        <taxon>Chitinophagia</taxon>
        <taxon>Chitinophagales</taxon>
        <taxon>Chitinophagaceae</taxon>
        <taxon>Chitinophaga</taxon>
    </lineage>
</organism>
<feature type="chain" id="PRO_5045304426" description="TonB-dependent receptor plug domain-containing protein" evidence="1">
    <location>
        <begin position="27"/>
        <end position="253"/>
    </location>
</feature>
<dbReference type="RefSeq" id="WP_168861224.1">
    <property type="nucleotide sequence ID" value="NZ_CP051204.2"/>
</dbReference>
<evidence type="ECO:0000313" key="3">
    <source>
        <dbReference type="Proteomes" id="UP000503144"/>
    </source>
</evidence>
<keyword evidence="1" id="KW-0732">Signal</keyword>
<dbReference type="PANTHER" id="PTHR40980">
    <property type="entry name" value="PLUG DOMAIN-CONTAINING PROTEIN"/>
    <property type="match status" value="1"/>
</dbReference>
<reference evidence="3" key="1">
    <citation type="submission" date="2020-04" db="EMBL/GenBank/DDBJ databases">
        <authorList>
            <person name="Kittiwongwattana C."/>
        </authorList>
    </citation>
    <scope>NUCLEOTIDE SEQUENCE [LARGE SCALE GENOMIC DNA]</scope>
    <source>
        <strain evidence="3">1303</strain>
    </source>
</reference>
<accession>A0ABX6LHD9</accession>
<dbReference type="InterPro" id="IPR037066">
    <property type="entry name" value="Plug_dom_sf"/>
</dbReference>
<evidence type="ECO:0008006" key="4">
    <source>
        <dbReference type="Google" id="ProtNLM"/>
    </source>
</evidence>
<reference evidence="2 3" key="2">
    <citation type="submission" date="2020-09" db="EMBL/GenBank/DDBJ databases">
        <authorList>
            <person name="Kittiwongwattana C."/>
        </authorList>
    </citation>
    <scope>NUCLEOTIDE SEQUENCE [LARGE SCALE GENOMIC DNA]</scope>
    <source>
        <strain evidence="2 3">1303</strain>
    </source>
</reference>
<gene>
    <name evidence="2" type="ORF">HF324_17445</name>
</gene>
<protein>
    <recommendedName>
        <fullName evidence="4">TonB-dependent receptor plug domain-containing protein</fullName>
    </recommendedName>
</protein>
<dbReference type="Gene3D" id="2.170.130.10">
    <property type="entry name" value="TonB-dependent receptor, plug domain"/>
    <property type="match status" value="1"/>
</dbReference>
<dbReference type="Proteomes" id="UP000503144">
    <property type="component" value="Chromosome"/>
</dbReference>
<dbReference type="EMBL" id="CP051204">
    <property type="protein sequence ID" value="QJB39544.1"/>
    <property type="molecule type" value="Genomic_DNA"/>
</dbReference>
<dbReference type="SUPFAM" id="SSF56935">
    <property type="entry name" value="Porins"/>
    <property type="match status" value="1"/>
</dbReference>
<sequence length="253" mass="26804">MPGSNNLLSVLLSASLFLVTPLLTHAQQPARDTLPPPKVQQLSEISIIQQKALVERKTDRLIYNVTSSVGAAGANGLEVMARVPGLRVTDNLIAIAGKGAVKVMVNGRIIPLAGEDLQRYLKSMSAGEIARVEVITNPSAAYDADGNAGLINIVTRRDRNQGFNGEIQAGGKLSDYGFKKLYGVSNYGTMSAGGNFSYNTPNGRCTVTSTMNMAASSKASASTCNIQTGSGPRQTPAIIRSAISTWCWVQTTR</sequence>
<evidence type="ECO:0000313" key="2">
    <source>
        <dbReference type="EMBL" id="QJB39544.1"/>
    </source>
</evidence>
<dbReference type="PANTHER" id="PTHR40980:SF4">
    <property type="entry name" value="TONB-DEPENDENT RECEPTOR-LIKE BETA-BARREL DOMAIN-CONTAINING PROTEIN"/>
    <property type="match status" value="1"/>
</dbReference>
<feature type="signal peptide" evidence="1">
    <location>
        <begin position="1"/>
        <end position="26"/>
    </location>
</feature>
<evidence type="ECO:0000256" key="1">
    <source>
        <dbReference type="SAM" id="SignalP"/>
    </source>
</evidence>
<proteinExistence type="predicted"/>
<name>A0ABX6LHD9_9BACT</name>
<keyword evidence="3" id="KW-1185">Reference proteome</keyword>